<name>A0ABS9SQR2_9BACT</name>
<keyword evidence="2" id="KW-1185">Reference proteome</keyword>
<accession>A0ABS9SQR2</accession>
<evidence type="ECO:0000313" key="1">
    <source>
        <dbReference type="EMBL" id="MCH5600738.1"/>
    </source>
</evidence>
<dbReference type="Proteomes" id="UP001202248">
    <property type="component" value="Unassembled WGS sequence"/>
</dbReference>
<dbReference type="RefSeq" id="WP_240833121.1">
    <property type="nucleotide sequence ID" value="NZ_JAKWBL010000004.1"/>
</dbReference>
<comment type="caution">
    <text evidence="1">The sequence shown here is derived from an EMBL/GenBank/DDBJ whole genome shotgun (WGS) entry which is preliminary data.</text>
</comment>
<dbReference type="EMBL" id="JAKWBL010000004">
    <property type="protein sequence ID" value="MCH5600738.1"/>
    <property type="molecule type" value="Genomic_DNA"/>
</dbReference>
<reference evidence="1 2" key="1">
    <citation type="submission" date="2022-02" db="EMBL/GenBank/DDBJ databases">
        <authorList>
            <person name="Min J."/>
        </authorList>
    </citation>
    <scope>NUCLEOTIDE SEQUENCE [LARGE SCALE GENOMIC DNA]</scope>
    <source>
        <strain evidence="1 2">GR10-1</strain>
    </source>
</reference>
<dbReference type="InterPro" id="IPR036291">
    <property type="entry name" value="NAD(P)-bd_dom_sf"/>
</dbReference>
<protein>
    <submittedName>
        <fullName evidence="1">Uncharacterized protein</fullName>
    </submittedName>
</protein>
<gene>
    <name evidence="1" type="ORF">MKP09_23885</name>
</gene>
<proteinExistence type="predicted"/>
<organism evidence="1 2">
    <name type="scientific">Niabella ginsengisoli</name>
    <dbReference type="NCBI Taxonomy" id="522298"/>
    <lineage>
        <taxon>Bacteria</taxon>
        <taxon>Pseudomonadati</taxon>
        <taxon>Bacteroidota</taxon>
        <taxon>Chitinophagia</taxon>
        <taxon>Chitinophagales</taxon>
        <taxon>Chitinophagaceae</taxon>
        <taxon>Niabella</taxon>
    </lineage>
</organism>
<dbReference type="SUPFAM" id="SSF51735">
    <property type="entry name" value="NAD(P)-binding Rossmann-fold domains"/>
    <property type="match status" value="1"/>
</dbReference>
<sequence>MFTIWLEKDVLTPYEMALATAKYLDVSDHQLFAVTRDTFEEVAQRPLKGGLNISKAIGELEYKPMSFEEGLKKTLEL</sequence>
<evidence type="ECO:0000313" key="2">
    <source>
        <dbReference type="Proteomes" id="UP001202248"/>
    </source>
</evidence>